<evidence type="ECO:0000256" key="1">
    <source>
        <dbReference type="SAM" id="MobiDB-lite"/>
    </source>
</evidence>
<dbReference type="AlphaFoldDB" id="A0A2K3Q9E4"/>
<reference evidence="2 3" key="1">
    <citation type="submission" date="2017-08" db="EMBL/GenBank/DDBJ databases">
        <title>Harnessing the power of phylogenomics to disentangle the directionality and signatures of interkingdom host jumping in the parasitic fungal genus Tolypocladium.</title>
        <authorList>
            <person name="Quandt C.A."/>
            <person name="Patterson W."/>
            <person name="Spatafora J.W."/>
        </authorList>
    </citation>
    <scope>NUCLEOTIDE SEQUENCE [LARGE SCALE GENOMIC DNA]</scope>
    <source>
        <strain evidence="2 3">CBS 113982</strain>
    </source>
</reference>
<evidence type="ECO:0000313" key="3">
    <source>
        <dbReference type="Proteomes" id="UP000236621"/>
    </source>
</evidence>
<accession>A0A2K3Q9E4</accession>
<evidence type="ECO:0000313" key="2">
    <source>
        <dbReference type="EMBL" id="PNY24170.1"/>
    </source>
</evidence>
<comment type="caution">
    <text evidence="2">The sequence shown here is derived from an EMBL/GenBank/DDBJ whole genome shotgun (WGS) entry which is preliminary data.</text>
</comment>
<keyword evidence="3" id="KW-1185">Reference proteome</keyword>
<dbReference type="EMBL" id="NRSZ01000960">
    <property type="protein sequence ID" value="PNY24170.1"/>
    <property type="molecule type" value="Genomic_DNA"/>
</dbReference>
<dbReference type="Proteomes" id="UP000236621">
    <property type="component" value="Unassembled WGS sequence"/>
</dbReference>
<name>A0A2K3Q9E4_9HYPO</name>
<feature type="region of interest" description="Disordered" evidence="1">
    <location>
        <begin position="1"/>
        <end position="58"/>
    </location>
</feature>
<proteinExistence type="predicted"/>
<gene>
    <name evidence="2" type="ORF">TCAP_05892</name>
</gene>
<organism evidence="2 3">
    <name type="scientific">Tolypocladium capitatum</name>
    <dbReference type="NCBI Taxonomy" id="45235"/>
    <lineage>
        <taxon>Eukaryota</taxon>
        <taxon>Fungi</taxon>
        <taxon>Dikarya</taxon>
        <taxon>Ascomycota</taxon>
        <taxon>Pezizomycotina</taxon>
        <taxon>Sordariomycetes</taxon>
        <taxon>Hypocreomycetidae</taxon>
        <taxon>Hypocreales</taxon>
        <taxon>Ophiocordycipitaceae</taxon>
        <taxon>Tolypocladium</taxon>
    </lineage>
</organism>
<sequence length="229" mass="26785">MKLEESQKQRSQQDPGHVDEPPPPYDPDKDQSLAQDSDSDSYADLDLDSDAKSNKPLPDWQTGRYDMGIVFLQKLNIQDLRDVDWEAQLHVHAKDVLRLMKEGFYWTEANVRKQEGYFILEQKNLPAFARACEWTCSRIYHLTDMAKDGNPQWIADLRVYARKRSVLSAFRVRHLSVDKIHQAFAFNRKGQVIYEFSKSSPEQNVNAIYNDRPLEGWWPWPKKSQGLEK</sequence>
<feature type="compositionally biased region" description="Basic and acidic residues" evidence="1">
    <location>
        <begin position="16"/>
        <end position="31"/>
    </location>
</feature>
<dbReference type="OrthoDB" id="4589291at2759"/>
<feature type="compositionally biased region" description="Acidic residues" evidence="1">
    <location>
        <begin position="37"/>
        <end position="48"/>
    </location>
</feature>
<protein>
    <submittedName>
        <fullName evidence="2">Uncharacterized protein</fullName>
    </submittedName>
</protein>